<accession>A0A9P8UJA4</accession>
<evidence type="ECO:0000256" key="1">
    <source>
        <dbReference type="ARBA" id="ARBA00001412"/>
    </source>
</evidence>
<comment type="similarity">
    <text evidence="3 14">Belongs to the glycosyl hydrolase 35 family.</text>
</comment>
<evidence type="ECO:0000256" key="13">
    <source>
        <dbReference type="RuleBase" id="RU000675"/>
    </source>
</evidence>
<keyword evidence="5" id="KW-0964">Secreted</keyword>
<organism evidence="17 18">
    <name type="scientific">Truncatella angustata</name>
    <dbReference type="NCBI Taxonomy" id="152316"/>
    <lineage>
        <taxon>Eukaryota</taxon>
        <taxon>Fungi</taxon>
        <taxon>Dikarya</taxon>
        <taxon>Ascomycota</taxon>
        <taxon>Pezizomycotina</taxon>
        <taxon>Sordariomycetes</taxon>
        <taxon>Xylariomycetidae</taxon>
        <taxon>Amphisphaeriales</taxon>
        <taxon>Sporocadaceae</taxon>
        <taxon>Truncatella</taxon>
    </lineage>
</organism>
<evidence type="ECO:0000256" key="8">
    <source>
        <dbReference type="ARBA" id="ARBA00023157"/>
    </source>
</evidence>
<feature type="domain" description="Beta-galactosidase" evidence="16">
    <location>
        <begin position="397"/>
        <end position="581"/>
    </location>
</feature>
<keyword evidence="10" id="KW-0119">Carbohydrate metabolism</keyword>
<proteinExistence type="inferred from homology"/>
<name>A0A9P8UJA4_9PEZI</name>
<dbReference type="Gene3D" id="2.102.20.10">
    <property type="entry name" value="Beta-galactosidase, domain 2"/>
    <property type="match status" value="1"/>
</dbReference>
<evidence type="ECO:0000256" key="9">
    <source>
        <dbReference type="ARBA" id="ARBA00023180"/>
    </source>
</evidence>
<dbReference type="FunFam" id="3.20.20.80:FF:000040">
    <property type="entry name" value="Beta-galactosidase A"/>
    <property type="match status" value="1"/>
</dbReference>
<protein>
    <recommendedName>
        <fullName evidence="4 13">Beta-galactosidase</fullName>
        <ecNumber evidence="4 13">3.2.1.23</ecNumber>
    </recommendedName>
</protein>
<dbReference type="InterPro" id="IPR036833">
    <property type="entry name" value="BetaGal_dom3_sf"/>
</dbReference>
<dbReference type="SMART" id="SM01029">
    <property type="entry name" value="BetaGal_dom2"/>
    <property type="match status" value="1"/>
</dbReference>
<evidence type="ECO:0000259" key="16">
    <source>
        <dbReference type="SMART" id="SM01029"/>
    </source>
</evidence>
<dbReference type="GO" id="GO:0000272">
    <property type="term" value="P:polysaccharide catabolic process"/>
    <property type="evidence" value="ECO:0007669"/>
    <property type="project" value="UniProtKB-KW"/>
</dbReference>
<dbReference type="InterPro" id="IPR031330">
    <property type="entry name" value="Gly_Hdrlase_35_cat"/>
</dbReference>
<dbReference type="Pfam" id="PF01301">
    <property type="entry name" value="Glyco_hydro_35"/>
    <property type="match status" value="1"/>
</dbReference>
<evidence type="ECO:0000256" key="11">
    <source>
        <dbReference type="ARBA" id="ARBA00023295"/>
    </source>
</evidence>
<dbReference type="InterPro" id="IPR025972">
    <property type="entry name" value="BetaGal_dom3"/>
</dbReference>
<dbReference type="EMBL" id="JAGPXC010000005">
    <property type="protein sequence ID" value="KAH6653217.1"/>
    <property type="molecule type" value="Genomic_DNA"/>
</dbReference>
<dbReference type="FunFam" id="2.60.120.260:FF:000088">
    <property type="entry name" value="Beta-galactosidase A"/>
    <property type="match status" value="1"/>
</dbReference>
<dbReference type="PRINTS" id="PR00742">
    <property type="entry name" value="GLHYDRLASE35"/>
</dbReference>
<dbReference type="InterPro" id="IPR019801">
    <property type="entry name" value="Glyco_hydro_35_CS"/>
</dbReference>
<dbReference type="SUPFAM" id="SSF49785">
    <property type="entry name" value="Galactose-binding domain-like"/>
    <property type="match status" value="2"/>
</dbReference>
<evidence type="ECO:0000256" key="7">
    <source>
        <dbReference type="ARBA" id="ARBA00022801"/>
    </source>
</evidence>
<comment type="caution">
    <text evidence="17">The sequence shown here is derived from an EMBL/GenBank/DDBJ whole genome shotgun (WGS) entry which is preliminary data.</text>
</comment>
<dbReference type="PROSITE" id="PS01182">
    <property type="entry name" value="GLYCOSYL_HYDROL_F35"/>
    <property type="match status" value="1"/>
</dbReference>
<dbReference type="GeneID" id="70125040"/>
<gene>
    <name evidence="17" type="ORF">BKA67DRAFT_311808</name>
</gene>
<dbReference type="Pfam" id="PF13364">
    <property type="entry name" value="BetaGal_ABD2"/>
    <property type="match status" value="2"/>
</dbReference>
<dbReference type="Gene3D" id="2.60.390.10">
    <property type="entry name" value="Beta-galactosidase, domain 3"/>
    <property type="match status" value="1"/>
</dbReference>
<dbReference type="Gene3D" id="3.20.20.80">
    <property type="entry name" value="Glycosidases"/>
    <property type="match status" value="1"/>
</dbReference>
<dbReference type="RefSeq" id="XP_045957494.1">
    <property type="nucleotide sequence ID" value="XM_046096147.1"/>
</dbReference>
<evidence type="ECO:0000256" key="15">
    <source>
        <dbReference type="SAM" id="SignalP"/>
    </source>
</evidence>
<dbReference type="Gene3D" id="2.60.120.260">
    <property type="entry name" value="Galactose-binding domain-like"/>
    <property type="match status" value="2"/>
</dbReference>
<evidence type="ECO:0000256" key="2">
    <source>
        <dbReference type="ARBA" id="ARBA00004613"/>
    </source>
</evidence>
<dbReference type="InterPro" id="IPR037110">
    <property type="entry name" value="Betagal_dom2_sf"/>
</dbReference>
<dbReference type="InterPro" id="IPR018954">
    <property type="entry name" value="Betagal_dom2"/>
</dbReference>
<comment type="subcellular location">
    <subcellularLocation>
        <location evidence="2">Secreted</location>
    </subcellularLocation>
</comment>
<evidence type="ECO:0000256" key="10">
    <source>
        <dbReference type="ARBA" id="ARBA00023277"/>
    </source>
</evidence>
<keyword evidence="11 13" id="KW-0326">Glycosidase</keyword>
<dbReference type="InterPro" id="IPR017853">
    <property type="entry name" value="GH"/>
</dbReference>
<evidence type="ECO:0000256" key="6">
    <source>
        <dbReference type="ARBA" id="ARBA00022729"/>
    </source>
</evidence>
<dbReference type="FunFam" id="2.102.20.10:FF:000001">
    <property type="entry name" value="Beta-galactosidase A"/>
    <property type="match status" value="1"/>
</dbReference>
<feature type="chain" id="PRO_5040295642" description="Beta-galactosidase" evidence="15">
    <location>
        <begin position="23"/>
        <end position="1017"/>
    </location>
</feature>
<dbReference type="OrthoDB" id="1657402at2759"/>
<keyword evidence="12" id="KW-0624">Polysaccharide degradation</keyword>
<evidence type="ECO:0000256" key="12">
    <source>
        <dbReference type="ARBA" id="ARBA00023326"/>
    </source>
</evidence>
<keyword evidence="9" id="KW-0325">Glycoprotein</keyword>
<evidence type="ECO:0000313" key="17">
    <source>
        <dbReference type="EMBL" id="KAH6653217.1"/>
    </source>
</evidence>
<keyword evidence="6 15" id="KW-0732">Signal</keyword>
<sequence>MAPSRLSWLVASLSCLAAVTLAGVLPAAASASFVKNDQLPGLVTYDKYSVSIRGERLFIFSGEFHPWRLPSPGLWLDVFQKIKAMGFNAVSFYTYWGLVEGMPGQVRFDGVFALEEFFRAAAEAGIYLIARPGPYINAETALGGYPGWTARIKAPLRGDDREFVDATEKYSAAVGKLIADAQITNGGPVVMLQPENEYDTWPGVNNTEFPADLNRNYMEHVKQQFKDAGVVVPQMVNDHLNQGNWAPGTGLGESELYGIDAYPMRYDCAHPDVWPKIRWPENWQILHEKYSPNTPFFVAEFQGGSGTGWGTINQDGCNALVNQESVRVLWKNNYSFAIKIFNIYMTYGGTNWGNLGYRGGDTSYDYGAAIKENRHVWREKYSESKLEANFFKVSPAYLTAVAGSASNGSYVSTDQIATTPVFGTDTPTNFYIVRHADWTSINTTAYKLLVSTTKGSVSIPQLGGELTLSRRDSKIHVTDYDVGGINLIYSTAEIYTWAQDQKGKRTLILYGGEDELHEVALDFSKLGHVPKCSSTRQKPTSQQTGNSTYIFQWTVSRDAEVLSFGDELEVLLLWRNEAYNYWVIELPSDSPIGNYSSPSKSHVIINGGYLIRTAEISGENLSLTGDINATTDIEIVHEPTRSIKTLEFNGYELPTKRADNGKLTARLVYEAPKLELPDLTGLEWRFVDSLPEIDASYDDVGWTVCNHTFTNNPQALLTPTSLYASDYGFHSGSVIYRGHFTAVGNESSLYVNITGGSGFGYSIWLNDKFLSSWDGGGAGQGNSTYESTIPIVGHSLENGSDNVVVLLIDHMGQDEEAPGTDAIKSPMGLINYNLAGHPQADMTWKLTGNSGGEDYHDLARGPRNEGGLFAERQGYHQPSPPSDTWVAANPFTDGFATAGVGFYTTTFCLDVPDGYDVPLSFVFANTTISNYRVQLFVNGWQFAKYIANLGPQTNFPVPEGILNHNGNNTVAITLWSVDDSGAKVDGLTLEAEMPLWSGYKKPWLVESPAWTLRDGTY</sequence>
<dbReference type="GO" id="GO:0005576">
    <property type="term" value="C:extracellular region"/>
    <property type="evidence" value="ECO:0007669"/>
    <property type="project" value="UniProtKB-SubCell"/>
</dbReference>
<evidence type="ECO:0000256" key="5">
    <source>
        <dbReference type="ARBA" id="ARBA00022525"/>
    </source>
</evidence>
<dbReference type="PANTHER" id="PTHR23421">
    <property type="entry name" value="BETA-GALACTOSIDASE RELATED"/>
    <property type="match status" value="1"/>
</dbReference>
<keyword evidence="7 13" id="KW-0378">Hydrolase</keyword>
<keyword evidence="8" id="KW-1015">Disulfide bond</keyword>
<reference evidence="17" key="1">
    <citation type="journal article" date="2021" name="Nat. Commun.">
        <title>Genetic determinants of endophytism in the Arabidopsis root mycobiome.</title>
        <authorList>
            <person name="Mesny F."/>
            <person name="Miyauchi S."/>
            <person name="Thiergart T."/>
            <person name="Pickel B."/>
            <person name="Atanasova L."/>
            <person name="Karlsson M."/>
            <person name="Huettel B."/>
            <person name="Barry K.W."/>
            <person name="Haridas S."/>
            <person name="Chen C."/>
            <person name="Bauer D."/>
            <person name="Andreopoulos W."/>
            <person name="Pangilinan J."/>
            <person name="LaButti K."/>
            <person name="Riley R."/>
            <person name="Lipzen A."/>
            <person name="Clum A."/>
            <person name="Drula E."/>
            <person name="Henrissat B."/>
            <person name="Kohler A."/>
            <person name="Grigoriev I.V."/>
            <person name="Martin F.M."/>
            <person name="Hacquard S."/>
        </authorList>
    </citation>
    <scope>NUCLEOTIDE SEQUENCE</scope>
    <source>
        <strain evidence="17">MPI-SDFR-AT-0073</strain>
    </source>
</reference>
<dbReference type="InterPro" id="IPR025300">
    <property type="entry name" value="BetaGal_jelly_roll_dom"/>
</dbReference>
<evidence type="ECO:0000256" key="4">
    <source>
        <dbReference type="ARBA" id="ARBA00012756"/>
    </source>
</evidence>
<dbReference type="AlphaFoldDB" id="A0A9P8UJA4"/>
<evidence type="ECO:0000256" key="3">
    <source>
        <dbReference type="ARBA" id="ARBA00009809"/>
    </source>
</evidence>
<dbReference type="Pfam" id="PF10435">
    <property type="entry name" value="BetaGal_dom2"/>
    <property type="match status" value="1"/>
</dbReference>
<dbReference type="SUPFAM" id="SSF51011">
    <property type="entry name" value="Glycosyl hydrolase domain"/>
    <property type="match status" value="1"/>
</dbReference>
<dbReference type="InterPro" id="IPR001944">
    <property type="entry name" value="Glycoside_Hdrlase_35"/>
</dbReference>
<feature type="signal peptide" evidence="15">
    <location>
        <begin position="1"/>
        <end position="22"/>
    </location>
</feature>
<dbReference type="Proteomes" id="UP000758603">
    <property type="component" value="Unassembled WGS sequence"/>
</dbReference>
<dbReference type="GO" id="GO:0004565">
    <property type="term" value="F:beta-galactosidase activity"/>
    <property type="evidence" value="ECO:0007669"/>
    <property type="project" value="UniProtKB-EC"/>
</dbReference>
<dbReference type="SUPFAM" id="SSF51445">
    <property type="entry name" value="(Trans)glycosidases"/>
    <property type="match status" value="1"/>
</dbReference>
<comment type="catalytic activity">
    <reaction evidence="1 13">
        <text>Hydrolysis of terminal non-reducing beta-D-galactose residues in beta-D-galactosides.</text>
        <dbReference type="EC" id="3.2.1.23"/>
    </reaction>
</comment>
<dbReference type="FunFam" id="2.60.120.260:FF:000065">
    <property type="entry name" value="Beta-galactosidase A"/>
    <property type="match status" value="1"/>
</dbReference>
<dbReference type="InterPro" id="IPR008979">
    <property type="entry name" value="Galactose-bd-like_sf"/>
</dbReference>
<dbReference type="EC" id="3.2.1.23" evidence="4 13"/>
<keyword evidence="18" id="KW-1185">Reference proteome</keyword>
<dbReference type="Pfam" id="PF13363">
    <property type="entry name" value="BetaGal_dom3"/>
    <property type="match status" value="1"/>
</dbReference>
<evidence type="ECO:0000256" key="14">
    <source>
        <dbReference type="RuleBase" id="RU003679"/>
    </source>
</evidence>
<evidence type="ECO:0000313" key="18">
    <source>
        <dbReference type="Proteomes" id="UP000758603"/>
    </source>
</evidence>
<dbReference type="SUPFAM" id="SSF117100">
    <property type="entry name" value="Beta-galactosidase LacA, domain 3"/>
    <property type="match status" value="1"/>
</dbReference>